<feature type="region of interest" description="Disordered" evidence="1">
    <location>
        <begin position="352"/>
        <end position="395"/>
    </location>
</feature>
<evidence type="ECO:0000313" key="4">
    <source>
        <dbReference type="Proteomes" id="UP001203284"/>
    </source>
</evidence>
<evidence type="ECO:0000256" key="2">
    <source>
        <dbReference type="SAM" id="Phobius"/>
    </source>
</evidence>
<feature type="region of interest" description="Disordered" evidence="1">
    <location>
        <begin position="464"/>
        <end position="517"/>
    </location>
</feature>
<feature type="compositionally biased region" description="Basic and acidic residues" evidence="1">
    <location>
        <begin position="464"/>
        <end position="473"/>
    </location>
</feature>
<sequence>MTVNWQMPLSIAGVSIICLAYAFMVPGVSVLDLCAGAGLGGSAMWAISEYETATRRRRERPSAEADGAGNALPLVSQRRAATRADSAGSHAARPQPAGTSAPAATHAAAAKAYDAPAYGHGADAPGDPHAGYGSAHDSAARRSAAQHSGRPAHSHRNMAQQSAPAHAADAAQREQAVRTGSHTAPPAAAPDRRDAEAGLNGQRRAQRPAANAAAPAAESVPPAMDALPAGNWVPDDEAWDVVDTPVAGHDHPAPLYAPLSSAHKAALPALHALAYSADLDAWRAGEAWRAEEDETSFTPDAQDHASTRMLDADDQQAIEQEATELLVQELAQELVTALAERQRFTLQADEQMPTATNDPPLDRMRAPEGPRRHRDAGYELIPPGGREPRPAASHGWSMEDTGYGAAAESLTLRIELPQVVRQALGRHVTVARERENVLAAQRNLAPLQLELGRRERIRRELERQRAEEREHAARPVNGYAANGYRANGYAHDEPIRASDLSSEAGMSTRAGKGRQAT</sequence>
<organism evidence="3 4">
    <name type="scientific">Ancylobacter crimeensis</name>
    <dbReference type="NCBI Taxonomy" id="2579147"/>
    <lineage>
        <taxon>Bacteria</taxon>
        <taxon>Pseudomonadati</taxon>
        <taxon>Pseudomonadota</taxon>
        <taxon>Alphaproteobacteria</taxon>
        <taxon>Hyphomicrobiales</taxon>
        <taxon>Xanthobacteraceae</taxon>
        <taxon>Ancylobacter</taxon>
    </lineage>
</organism>
<dbReference type="RefSeq" id="WP_247030500.1">
    <property type="nucleotide sequence ID" value="NZ_JALKCH010000012.1"/>
</dbReference>
<evidence type="ECO:0000256" key="1">
    <source>
        <dbReference type="SAM" id="MobiDB-lite"/>
    </source>
</evidence>
<accession>A0ABT0DFV0</accession>
<keyword evidence="4" id="KW-1185">Reference proteome</keyword>
<keyword evidence="2" id="KW-1133">Transmembrane helix</keyword>
<gene>
    <name evidence="3" type="ORF">MWN34_17005</name>
</gene>
<feature type="transmembrane region" description="Helical" evidence="2">
    <location>
        <begin position="7"/>
        <end position="24"/>
    </location>
</feature>
<feature type="region of interest" description="Disordered" evidence="1">
    <location>
        <begin position="56"/>
        <end position="105"/>
    </location>
</feature>
<name>A0ABT0DFV0_9HYPH</name>
<feature type="compositionally biased region" description="Low complexity" evidence="1">
    <location>
        <begin position="159"/>
        <end position="170"/>
    </location>
</feature>
<keyword evidence="2" id="KW-0472">Membrane</keyword>
<dbReference type="EMBL" id="JALKCH010000012">
    <property type="protein sequence ID" value="MCK0198602.1"/>
    <property type="molecule type" value="Genomic_DNA"/>
</dbReference>
<reference evidence="3 4" key="1">
    <citation type="submission" date="2022-04" db="EMBL/GenBank/DDBJ databases">
        <authorList>
            <person name="Grouzdev D.S."/>
            <person name="Pantiukh K.S."/>
            <person name="Krutkina M.S."/>
        </authorList>
    </citation>
    <scope>NUCLEOTIDE SEQUENCE [LARGE SCALE GENOMIC DNA]</scope>
    <source>
        <strain evidence="3 4">6x-1</strain>
    </source>
</reference>
<feature type="compositionally biased region" description="Low complexity" evidence="1">
    <location>
        <begin position="207"/>
        <end position="223"/>
    </location>
</feature>
<protein>
    <submittedName>
        <fullName evidence="3">Uncharacterized protein</fullName>
    </submittedName>
</protein>
<feature type="compositionally biased region" description="Low complexity" evidence="1">
    <location>
        <begin position="477"/>
        <end position="489"/>
    </location>
</feature>
<comment type="caution">
    <text evidence="3">The sequence shown here is derived from an EMBL/GenBank/DDBJ whole genome shotgun (WGS) entry which is preliminary data.</text>
</comment>
<dbReference type="Proteomes" id="UP001203284">
    <property type="component" value="Unassembled WGS sequence"/>
</dbReference>
<proteinExistence type="predicted"/>
<evidence type="ECO:0000313" key="3">
    <source>
        <dbReference type="EMBL" id="MCK0198602.1"/>
    </source>
</evidence>
<feature type="region of interest" description="Disordered" evidence="1">
    <location>
        <begin position="119"/>
        <end position="231"/>
    </location>
</feature>
<feature type="compositionally biased region" description="Low complexity" evidence="1">
    <location>
        <begin position="134"/>
        <end position="148"/>
    </location>
</feature>
<keyword evidence="2" id="KW-0812">Transmembrane</keyword>
<feature type="compositionally biased region" description="Basic and acidic residues" evidence="1">
    <location>
        <begin position="360"/>
        <end position="370"/>
    </location>
</feature>